<name>A0A6C0KV50_9ZZZZ</name>
<protein>
    <recommendedName>
        <fullName evidence="2">Hedgehog/Intein (Hint) domain-containing protein</fullName>
    </recommendedName>
</protein>
<dbReference type="AlphaFoldDB" id="A0A6C0KV50"/>
<evidence type="ECO:0008006" key="2">
    <source>
        <dbReference type="Google" id="ProtNLM"/>
    </source>
</evidence>
<reference evidence="1" key="1">
    <citation type="journal article" date="2020" name="Nature">
        <title>Giant virus diversity and host interactions through global metagenomics.</title>
        <authorList>
            <person name="Schulz F."/>
            <person name="Roux S."/>
            <person name="Paez-Espino D."/>
            <person name="Jungbluth S."/>
            <person name="Walsh D.A."/>
            <person name="Denef V.J."/>
            <person name="McMahon K.D."/>
            <person name="Konstantinidis K.T."/>
            <person name="Eloe-Fadrosh E.A."/>
            <person name="Kyrpides N.C."/>
            <person name="Woyke T."/>
        </authorList>
    </citation>
    <scope>NUCLEOTIDE SEQUENCE</scope>
    <source>
        <strain evidence="1">GVMAG-S-3300013093-109</strain>
    </source>
</reference>
<evidence type="ECO:0000313" key="1">
    <source>
        <dbReference type="EMBL" id="QHU20567.1"/>
    </source>
</evidence>
<sequence length="355" mass="38799">MGASLSYNVSSLSPTQVQVTVFGESGSSSRYRMELVNNATSLTYVNLNLLDGGVYNPPSASYTLNLADFTGDSGAFTYTTGDPLTMIAYAIDSGNQQSSVSFTGYYFGPLMAIIYYGSQSDALAASYNYIDGSTNYTLQTKGGYSNWMLASNSSGSSSQLSSYAAGSLLISNGTYYVYPANPCFLKGSTILCFINGEEKYAPIESITKGTLVKTVKSGYKTVQLIGRRNVANPSSADRLESRLYVCSKETYPELKEDLILTGSHSLLVRALTPKQRIDTIDAIGSTFVTDGHYRLMAYLDERAEPWLQEGNHEVWHLALENDDIYMNYGVFANGGLLVETTSLRFLKELSNMELM</sequence>
<organism evidence="1">
    <name type="scientific">viral metagenome</name>
    <dbReference type="NCBI Taxonomy" id="1070528"/>
    <lineage>
        <taxon>unclassified sequences</taxon>
        <taxon>metagenomes</taxon>
        <taxon>organismal metagenomes</taxon>
    </lineage>
</organism>
<proteinExistence type="predicted"/>
<dbReference type="EMBL" id="MN740969">
    <property type="protein sequence ID" value="QHU20567.1"/>
    <property type="molecule type" value="Genomic_DNA"/>
</dbReference>
<accession>A0A6C0KV50</accession>